<keyword evidence="7" id="KW-1185">Reference proteome</keyword>
<evidence type="ECO:0000256" key="3">
    <source>
        <dbReference type="ARBA" id="ARBA00022807"/>
    </source>
</evidence>
<keyword evidence="3" id="KW-0788">Thiol protease</keyword>
<dbReference type="AlphaFoldDB" id="A0A9X2MGX9"/>
<evidence type="ECO:0000256" key="1">
    <source>
        <dbReference type="ARBA" id="ARBA00022670"/>
    </source>
</evidence>
<dbReference type="Proteomes" id="UP001142078">
    <property type="component" value="Unassembled WGS sequence"/>
</dbReference>
<keyword evidence="2" id="KW-0378">Hydrolase</keyword>
<proteinExistence type="predicted"/>
<keyword evidence="1" id="KW-0645">Protease</keyword>
<evidence type="ECO:0000256" key="2">
    <source>
        <dbReference type="ARBA" id="ARBA00022801"/>
    </source>
</evidence>
<evidence type="ECO:0000313" key="7">
    <source>
        <dbReference type="Proteomes" id="UP001142078"/>
    </source>
</evidence>
<gene>
    <name evidence="6" type="ORF">NSA23_02455</name>
</gene>
<sequence length="288" mass="32992">MGCNKKSCIATILTIGMLTSTSFANAGGHSLNSDCKKEKTIKIIKEKKSISREIKKDKKHKENILKTKEGKEAYKVLNKTFLLDKPSEDGKVIEELDSEQVIYLINSYGGYGLFITKDSNKGFVKLDDVNDEPEELVNVTIGISKVTKRITNENKYNYNLVKGDNVLIKDYDENNKKYIIVDEFGNEFKLISEYISLNGNPAIASRNENFNSKGSLENTYNERRSIEKSYLKNGDLLYFRNQEGNFNVGLYLEENKIIYPLLRDREIKIPNVDSMNLKNVNIRKIITR</sequence>
<reference evidence="6" key="1">
    <citation type="submission" date="2022-07" db="EMBL/GenBank/DDBJ databases">
        <title>Enhanced cultured diversity of the mouse gut microbiota enables custom-made synthetic communities.</title>
        <authorList>
            <person name="Afrizal A."/>
        </authorList>
    </citation>
    <scope>NUCLEOTIDE SEQUENCE</scope>
    <source>
        <strain evidence="6">DSM 29482</strain>
    </source>
</reference>
<evidence type="ECO:0000313" key="6">
    <source>
        <dbReference type="EMBL" id="MCR2042972.1"/>
    </source>
</evidence>
<dbReference type="InterPro" id="IPR000064">
    <property type="entry name" value="NLP_P60_dom"/>
</dbReference>
<name>A0A9X2MGX9_9FIRM</name>
<keyword evidence="4" id="KW-0732">Signal</keyword>
<accession>A0A9X2MGX9</accession>
<feature type="signal peptide" evidence="4">
    <location>
        <begin position="1"/>
        <end position="26"/>
    </location>
</feature>
<evidence type="ECO:0000259" key="5">
    <source>
        <dbReference type="Pfam" id="PF00877"/>
    </source>
</evidence>
<dbReference type="GO" id="GO:0006508">
    <property type="term" value="P:proteolysis"/>
    <property type="evidence" value="ECO:0007669"/>
    <property type="project" value="UniProtKB-KW"/>
</dbReference>
<dbReference type="RefSeq" id="WP_042681340.1">
    <property type="nucleotide sequence ID" value="NZ_CABKTM010000043.1"/>
</dbReference>
<evidence type="ECO:0000256" key="4">
    <source>
        <dbReference type="SAM" id="SignalP"/>
    </source>
</evidence>
<comment type="caution">
    <text evidence="6">The sequence shown here is derived from an EMBL/GenBank/DDBJ whole genome shotgun (WGS) entry which is preliminary data.</text>
</comment>
<feature type="domain" description="NlpC/P60" evidence="5">
    <location>
        <begin position="217"/>
        <end position="274"/>
    </location>
</feature>
<protein>
    <submittedName>
        <fullName evidence="6">C40 family peptidase</fullName>
    </submittedName>
</protein>
<feature type="chain" id="PRO_5040921762" evidence="4">
    <location>
        <begin position="27"/>
        <end position="288"/>
    </location>
</feature>
<dbReference type="OrthoDB" id="9808890at2"/>
<organism evidence="6 7">
    <name type="scientific">Anaerosalibacter massiliensis</name>
    <dbReference type="NCBI Taxonomy" id="1347392"/>
    <lineage>
        <taxon>Bacteria</taxon>
        <taxon>Bacillati</taxon>
        <taxon>Bacillota</taxon>
        <taxon>Tissierellia</taxon>
        <taxon>Tissierellales</taxon>
        <taxon>Sporanaerobacteraceae</taxon>
        <taxon>Anaerosalibacter</taxon>
    </lineage>
</organism>
<dbReference type="Pfam" id="PF00877">
    <property type="entry name" value="NLPC_P60"/>
    <property type="match status" value="1"/>
</dbReference>
<dbReference type="EMBL" id="JANJZL010000001">
    <property type="protein sequence ID" value="MCR2042972.1"/>
    <property type="molecule type" value="Genomic_DNA"/>
</dbReference>
<dbReference type="GO" id="GO:0008234">
    <property type="term" value="F:cysteine-type peptidase activity"/>
    <property type="evidence" value="ECO:0007669"/>
    <property type="project" value="UniProtKB-KW"/>
</dbReference>